<dbReference type="Pfam" id="PF00144">
    <property type="entry name" value="Beta-lactamase"/>
    <property type="match status" value="1"/>
</dbReference>
<dbReference type="EMBL" id="MOOE01000016">
    <property type="protein sequence ID" value="KAK1515974.1"/>
    <property type="molecule type" value="Genomic_DNA"/>
</dbReference>
<dbReference type="InterPro" id="IPR001466">
    <property type="entry name" value="Beta-lactam-related"/>
</dbReference>
<dbReference type="InterPro" id="IPR052907">
    <property type="entry name" value="Beta-lactamase/esterase"/>
</dbReference>
<dbReference type="RefSeq" id="XP_060308520.1">
    <property type="nucleotide sequence ID" value="XM_060461318.1"/>
</dbReference>
<proteinExistence type="predicted"/>
<name>A0AAI9YMB2_9PEZI</name>
<dbReference type="GeneID" id="85344865"/>
<dbReference type="AlphaFoldDB" id="A0AAI9YMB2"/>
<evidence type="ECO:0000313" key="3">
    <source>
        <dbReference type="Proteomes" id="UP001240678"/>
    </source>
</evidence>
<comment type="caution">
    <text evidence="2">The sequence shown here is derived from an EMBL/GenBank/DDBJ whole genome shotgun (WGS) entry which is preliminary data.</text>
</comment>
<gene>
    <name evidence="2" type="ORF">CCOS01_13172</name>
</gene>
<dbReference type="SUPFAM" id="SSF56601">
    <property type="entry name" value="beta-lactamase/transpeptidase-like"/>
    <property type="match status" value="1"/>
</dbReference>
<dbReference type="PANTHER" id="PTHR43319:SF3">
    <property type="entry name" value="BETA-LACTAMASE-RELATED DOMAIN-CONTAINING PROTEIN"/>
    <property type="match status" value="1"/>
</dbReference>
<organism evidence="2 3">
    <name type="scientific">Colletotrichum costaricense</name>
    <dbReference type="NCBI Taxonomy" id="1209916"/>
    <lineage>
        <taxon>Eukaryota</taxon>
        <taxon>Fungi</taxon>
        <taxon>Dikarya</taxon>
        <taxon>Ascomycota</taxon>
        <taxon>Pezizomycotina</taxon>
        <taxon>Sordariomycetes</taxon>
        <taxon>Hypocreomycetidae</taxon>
        <taxon>Glomerellales</taxon>
        <taxon>Glomerellaceae</taxon>
        <taxon>Colletotrichum</taxon>
        <taxon>Colletotrichum acutatum species complex</taxon>
    </lineage>
</organism>
<evidence type="ECO:0000259" key="1">
    <source>
        <dbReference type="Pfam" id="PF00144"/>
    </source>
</evidence>
<dbReference type="Gene3D" id="3.40.710.10">
    <property type="entry name" value="DD-peptidase/beta-lactamase superfamily"/>
    <property type="match status" value="1"/>
</dbReference>
<protein>
    <submittedName>
        <fullName evidence="2">Beta-lactamase</fullName>
    </submittedName>
</protein>
<evidence type="ECO:0000313" key="2">
    <source>
        <dbReference type="EMBL" id="KAK1515974.1"/>
    </source>
</evidence>
<dbReference type="InterPro" id="IPR012338">
    <property type="entry name" value="Beta-lactam/transpept-like"/>
</dbReference>
<accession>A0AAI9YMB2</accession>
<reference evidence="2 3" key="1">
    <citation type="submission" date="2016-10" db="EMBL/GenBank/DDBJ databases">
        <title>The genome sequence of Colletotrichum fioriniae PJ7.</title>
        <authorList>
            <person name="Baroncelli R."/>
        </authorList>
    </citation>
    <scope>NUCLEOTIDE SEQUENCE [LARGE SCALE GENOMIC DNA]</scope>
    <source>
        <strain evidence="2 3">IMI 309622</strain>
    </source>
</reference>
<keyword evidence="3" id="KW-1185">Reference proteome</keyword>
<dbReference type="Proteomes" id="UP001240678">
    <property type="component" value="Unassembled WGS sequence"/>
</dbReference>
<dbReference type="PANTHER" id="PTHR43319">
    <property type="entry name" value="BETA-LACTAMASE-RELATED"/>
    <property type="match status" value="1"/>
</dbReference>
<feature type="domain" description="Beta-lactamase-related" evidence="1">
    <location>
        <begin position="19"/>
        <end position="371"/>
    </location>
</feature>
<sequence length="383" mass="41382">MTAKVKGFCDDKFASVQVLLQEYLDNGEEHGASIAVNIGGKDVVDIWGGFTQKEGNAPWKQHTIVNVFSSSKTVISLAALMLIDRGIISPFAKVSEYWPEFGTNGKENIEVRHILSHTSGVSGWDAAMTMEDVYDIPKATALLAEQQPWWEPGTAFGYQAITMGHLIGEIVLRTTGKSLGTFIRDEIAIPLKADFQLGALEMDWHRVAEIIPPPTDAPPISDVGSFGKKATTNPPIQAQIANTPGWRLAELGASNGHATAKGLARILSVVSLGGEVDGVRLLSPKTIDLIFREQILGRDLVFGDQTSFGMGFALTARGTIADWLPEGRVCFWGGWGGSIVIADQTRGVTIAYTMNKMENAGLANYRTKKYVEAVYDAINASGP</sequence>